<comment type="caution">
    <text evidence="3">The sequence shown here is derived from an EMBL/GenBank/DDBJ whole genome shotgun (WGS) entry which is preliminary data.</text>
</comment>
<keyword evidence="4" id="KW-1185">Reference proteome</keyword>
<dbReference type="Proteomes" id="UP001597181">
    <property type="component" value="Unassembled WGS sequence"/>
</dbReference>
<proteinExistence type="predicted"/>
<evidence type="ECO:0000256" key="2">
    <source>
        <dbReference type="SAM" id="Phobius"/>
    </source>
</evidence>
<keyword evidence="2" id="KW-0472">Membrane</keyword>
<evidence type="ECO:0000313" key="3">
    <source>
        <dbReference type="EMBL" id="MFD1201709.1"/>
    </source>
</evidence>
<dbReference type="RefSeq" id="WP_343957708.1">
    <property type="nucleotide sequence ID" value="NZ_BAAAKZ010000002.1"/>
</dbReference>
<evidence type="ECO:0000256" key="1">
    <source>
        <dbReference type="SAM" id="MobiDB-lite"/>
    </source>
</evidence>
<evidence type="ECO:0008006" key="5">
    <source>
        <dbReference type="Google" id="ProtNLM"/>
    </source>
</evidence>
<organism evidence="3 4">
    <name type="scientific">Leucobacter albus</name>
    <dbReference type="NCBI Taxonomy" id="272210"/>
    <lineage>
        <taxon>Bacteria</taxon>
        <taxon>Bacillati</taxon>
        <taxon>Actinomycetota</taxon>
        <taxon>Actinomycetes</taxon>
        <taxon>Micrococcales</taxon>
        <taxon>Microbacteriaceae</taxon>
        <taxon>Leucobacter</taxon>
    </lineage>
</organism>
<feature type="transmembrane region" description="Helical" evidence="2">
    <location>
        <begin position="36"/>
        <end position="54"/>
    </location>
</feature>
<feature type="region of interest" description="Disordered" evidence="1">
    <location>
        <begin position="1"/>
        <end position="22"/>
    </location>
</feature>
<gene>
    <name evidence="3" type="ORF">ACFQ3U_07380</name>
</gene>
<protein>
    <recommendedName>
        <fullName evidence="5">DUF4232 domain-containing protein</fullName>
    </recommendedName>
</protein>
<dbReference type="EMBL" id="JBHTLY010000002">
    <property type="protein sequence ID" value="MFD1201709.1"/>
    <property type="molecule type" value="Genomic_DNA"/>
</dbReference>
<keyword evidence="2" id="KW-1133">Transmembrane helix</keyword>
<evidence type="ECO:0000313" key="4">
    <source>
        <dbReference type="Proteomes" id="UP001597181"/>
    </source>
</evidence>
<sequence>MARRPSQDPSDEHGVRSALRDPVGPKDRSVYLRRRLIVLLGLVAVVAAIVLIIVRPGSSSGSSTSNTVELPSDVAAKPDADKAKAGAPAACAAGSLEVVAVTDQGSYGDGELPQLSLSVENTGSEECVADLGTAGMSFTVSSGSDDVWRSTDCQVDAESLPVVLKAGEKLTTESIPWDRTRSSTETCEISRDPVVAGGASYHLAAAVGGVASEETAQFLLY</sequence>
<name>A0ABW3TQ50_9MICO</name>
<feature type="compositionally biased region" description="Basic and acidic residues" evidence="1">
    <location>
        <begin position="10"/>
        <end position="22"/>
    </location>
</feature>
<reference evidence="4" key="1">
    <citation type="journal article" date="2019" name="Int. J. Syst. Evol. Microbiol.">
        <title>The Global Catalogue of Microorganisms (GCM) 10K type strain sequencing project: providing services to taxonomists for standard genome sequencing and annotation.</title>
        <authorList>
            <consortium name="The Broad Institute Genomics Platform"/>
            <consortium name="The Broad Institute Genome Sequencing Center for Infectious Disease"/>
            <person name="Wu L."/>
            <person name="Ma J."/>
        </authorList>
    </citation>
    <scope>NUCLEOTIDE SEQUENCE [LARGE SCALE GENOMIC DNA]</scope>
    <source>
        <strain evidence="4">CCUG 50213</strain>
    </source>
</reference>
<accession>A0ABW3TQ50</accession>
<keyword evidence="2" id="KW-0812">Transmembrane</keyword>